<dbReference type="PATRIC" id="fig|1227491.4.peg.2110"/>
<evidence type="ECO:0000313" key="3">
    <source>
        <dbReference type="Proteomes" id="UP000011591"/>
    </source>
</evidence>
<protein>
    <submittedName>
        <fullName evidence="2">Uncharacterized protein</fullName>
    </submittedName>
</protein>
<evidence type="ECO:0000256" key="1">
    <source>
        <dbReference type="SAM" id="MobiDB-lite"/>
    </source>
</evidence>
<feature type="compositionally biased region" description="Polar residues" evidence="1">
    <location>
        <begin position="133"/>
        <end position="143"/>
    </location>
</feature>
<sequence>MTESCTYCDGTELVYELHSGRGPVSKCIPCLAIEQGQQQINMPFERFVDLEADGVVDESDAELRERRQNSFEVCRSWWRVLARWRQNDPLVKRDPDEYDQTLHEYTREFLTNIMGSAAHYPPSEIIESDGDPEQTTLVRESDE</sequence>
<name>M0B673_9EURY</name>
<feature type="region of interest" description="Disordered" evidence="1">
    <location>
        <begin position="121"/>
        <end position="143"/>
    </location>
</feature>
<dbReference type="EMBL" id="AOIP01000022">
    <property type="protein sequence ID" value="ELZ05773.1"/>
    <property type="molecule type" value="Genomic_DNA"/>
</dbReference>
<dbReference type="OrthoDB" id="350788at2157"/>
<gene>
    <name evidence="2" type="ORF">C480_10260</name>
</gene>
<comment type="caution">
    <text evidence="2">The sequence shown here is derived from an EMBL/GenBank/DDBJ whole genome shotgun (WGS) entry which is preliminary data.</text>
</comment>
<dbReference type="RefSeq" id="WP_006665516.1">
    <property type="nucleotide sequence ID" value="NZ_AOIP01000022.1"/>
</dbReference>
<organism evidence="2 3">
    <name type="scientific">Natrialba aegyptia DSM 13077</name>
    <dbReference type="NCBI Taxonomy" id="1227491"/>
    <lineage>
        <taxon>Archaea</taxon>
        <taxon>Methanobacteriati</taxon>
        <taxon>Methanobacteriota</taxon>
        <taxon>Stenosarchaea group</taxon>
        <taxon>Halobacteria</taxon>
        <taxon>Halobacteriales</taxon>
        <taxon>Natrialbaceae</taxon>
        <taxon>Natrialba</taxon>
    </lineage>
</organism>
<dbReference type="Proteomes" id="UP000011591">
    <property type="component" value="Unassembled WGS sequence"/>
</dbReference>
<evidence type="ECO:0000313" key="2">
    <source>
        <dbReference type="EMBL" id="ELZ05773.1"/>
    </source>
</evidence>
<accession>M0B673</accession>
<keyword evidence="3" id="KW-1185">Reference proteome</keyword>
<proteinExistence type="predicted"/>
<reference evidence="2 3" key="1">
    <citation type="journal article" date="2014" name="PLoS Genet.">
        <title>Phylogenetically driven sequencing of extremely halophilic archaea reveals strategies for static and dynamic osmo-response.</title>
        <authorList>
            <person name="Becker E.A."/>
            <person name="Seitzer P.M."/>
            <person name="Tritt A."/>
            <person name="Larsen D."/>
            <person name="Krusor M."/>
            <person name="Yao A.I."/>
            <person name="Wu D."/>
            <person name="Madern D."/>
            <person name="Eisen J.A."/>
            <person name="Darling A.E."/>
            <person name="Facciotti M.T."/>
        </authorList>
    </citation>
    <scope>NUCLEOTIDE SEQUENCE [LARGE SCALE GENOMIC DNA]</scope>
    <source>
        <strain evidence="2 3">DSM 13077</strain>
    </source>
</reference>
<dbReference type="AlphaFoldDB" id="M0B673"/>